<dbReference type="InterPro" id="IPR036390">
    <property type="entry name" value="WH_DNA-bd_sf"/>
</dbReference>
<keyword evidence="7" id="KW-1185">Reference proteome</keyword>
<dbReference type="PANTHER" id="PTHR30126">
    <property type="entry name" value="HTH-TYPE TRANSCRIPTIONAL REGULATOR"/>
    <property type="match status" value="1"/>
</dbReference>
<evidence type="ECO:0000259" key="5">
    <source>
        <dbReference type="PROSITE" id="PS50931"/>
    </source>
</evidence>
<comment type="caution">
    <text evidence="6">The sequence shown here is derived from an EMBL/GenBank/DDBJ whole genome shotgun (WGS) entry which is preliminary data.</text>
</comment>
<dbReference type="InterPro" id="IPR036388">
    <property type="entry name" value="WH-like_DNA-bd_sf"/>
</dbReference>
<dbReference type="RefSeq" id="WP_262911744.1">
    <property type="nucleotide sequence ID" value="NZ_JAETXX010000002.1"/>
</dbReference>
<dbReference type="EMBL" id="JAETXX010000002">
    <property type="protein sequence ID" value="MCF8714345.1"/>
    <property type="molecule type" value="Genomic_DNA"/>
</dbReference>
<proteinExistence type="inferred from homology"/>
<keyword evidence="4" id="KW-0804">Transcription</keyword>
<evidence type="ECO:0000256" key="3">
    <source>
        <dbReference type="ARBA" id="ARBA00023125"/>
    </source>
</evidence>
<dbReference type="SUPFAM" id="SSF46785">
    <property type="entry name" value="Winged helix' DNA-binding domain"/>
    <property type="match status" value="1"/>
</dbReference>
<dbReference type="CDD" id="cd08420">
    <property type="entry name" value="PBP2_CysL_like"/>
    <property type="match status" value="1"/>
</dbReference>
<comment type="similarity">
    <text evidence="1">Belongs to the LysR transcriptional regulatory family.</text>
</comment>
<dbReference type="PANTHER" id="PTHR30126:SF39">
    <property type="entry name" value="HTH-TYPE TRANSCRIPTIONAL REGULATOR CYSL"/>
    <property type="match status" value="1"/>
</dbReference>
<keyword evidence="2" id="KW-0805">Transcription regulation</keyword>
<name>A0ABS9J1X4_9FLAO</name>
<organism evidence="6 7">
    <name type="scientific">Joostella atrarenae</name>
    <dbReference type="NCBI Taxonomy" id="679257"/>
    <lineage>
        <taxon>Bacteria</taxon>
        <taxon>Pseudomonadati</taxon>
        <taxon>Bacteroidota</taxon>
        <taxon>Flavobacteriia</taxon>
        <taxon>Flavobacteriales</taxon>
        <taxon>Flavobacteriaceae</taxon>
        <taxon>Joostella</taxon>
    </lineage>
</organism>
<gene>
    <name evidence="6" type="ORF">JM658_05830</name>
</gene>
<dbReference type="Proteomes" id="UP000829517">
    <property type="component" value="Unassembled WGS sequence"/>
</dbReference>
<accession>A0ABS9J1X4</accession>
<evidence type="ECO:0000313" key="6">
    <source>
        <dbReference type="EMBL" id="MCF8714345.1"/>
    </source>
</evidence>
<evidence type="ECO:0000256" key="2">
    <source>
        <dbReference type="ARBA" id="ARBA00023015"/>
    </source>
</evidence>
<evidence type="ECO:0000256" key="1">
    <source>
        <dbReference type="ARBA" id="ARBA00009437"/>
    </source>
</evidence>
<reference evidence="6 7" key="1">
    <citation type="submission" date="2021-01" db="EMBL/GenBank/DDBJ databases">
        <title>Genome sequencing of Joostella atrarenae M1-2 (= KCTC 23194).</title>
        <authorList>
            <person name="Zakaria M.R."/>
            <person name="Lam M.Q."/>
            <person name="Chong C.S."/>
        </authorList>
    </citation>
    <scope>NUCLEOTIDE SEQUENCE [LARGE SCALE GENOMIC DNA]</scope>
    <source>
        <strain evidence="6 7">M1-2</strain>
    </source>
</reference>
<dbReference type="InterPro" id="IPR005119">
    <property type="entry name" value="LysR_subst-bd"/>
</dbReference>
<dbReference type="Gene3D" id="3.40.190.290">
    <property type="match status" value="1"/>
</dbReference>
<sequence>MLAYKLHIFNTVAMRLSFSKAAEELHITQPAVTRHIKQLESHFKQKLFERKGNSIELTKAGNLLLVHVKELLKLHRALEFDMNALNDNTEGRLQIGASTTIAQYVLPEVLAGFHKMYPKTKVTLINGNTEAIEQKVLDQTVEIGCIEGHSKNRQLSYHSFLKDEIVFVVAKGHSLYNKSEITLNEVKTQPLIIRERGSGTLEFILKALEEKGVFEKDLTIEMQLGSPESIKSYIKDKRSVAFMSVNTILDELSNGSLRIIDIRDFYIKRNFSYIVKQGNQSSLSQLFINYLENHYNILL</sequence>
<dbReference type="Gene3D" id="1.10.10.10">
    <property type="entry name" value="Winged helix-like DNA-binding domain superfamily/Winged helix DNA-binding domain"/>
    <property type="match status" value="1"/>
</dbReference>
<dbReference type="Pfam" id="PF00126">
    <property type="entry name" value="HTH_1"/>
    <property type="match status" value="1"/>
</dbReference>
<dbReference type="SUPFAM" id="SSF53850">
    <property type="entry name" value="Periplasmic binding protein-like II"/>
    <property type="match status" value="1"/>
</dbReference>
<dbReference type="Pfam" id="PF03466">
    <property type="entry name" value="LysR_substrate"/>
    <property type="match status" value="1"/>
</dbReference>
<protein>
    <submittedName>
        <fullName evidence="6">LysR family transcriptional regulator</fullName>
    </submittedName>
</protein>
<evidence type="ECO:0000256" key="4">
    <source>
        <dbReference type="ARBA" id="ARBA00023163"/>
    </source>
</evidence>
<dbReference type="PROSITE" id="PS50931">
    <property type="entry name" value="HTH_LYSR"/>
    <property type="match status" value="1"/>
</dbReference>
<feature type="domain" description="HTH lysR-type" evidence="5">
    <location>
        <begin position="1"/>
        <end position="58"/>
    </location>
</feature>
<dbReference type="InterPro" id="IPR000847">
    <property type="entry name" value="LysR_HTH_N"/>
</dbReference>
<dbReference type="PRINTS" id="PR00039">
    <property type="entry name" value="HTHLYSR"/>
</dbReference>
<evidence type="ECO:0000313" key="7">
    <source>
        <dbReference type="Proteomes" id="UP000829517"/>
    </source>
</evidence>
<keyword evidence="3" id="KW-0238">DNA-binding</keyword>